<dbReference type="Pfam" id="PF01050">
    <property type="entry name" value="MannoseP_isomer"/>
    <property type="match status" value="1"/>
</dbReference>
<gene>
    <name evidence="2" type="ORF">FB474_1503</name>
</gene>
<accession>A0A542ZIF5</accession>
<dbReference type="InterPro" id="IPR001538">
    <property type="entry name" value="Man6P_isomerase-2_C"/>
</dbReference>
<feature type="domain" description="Mannose-6-phosphate isomerase type II C-terminal" evidence="1">
    <location>
        <begin position="28"/>
        <end position="137"/>
    </location>
</feature>
<evidence type="ECO:0000313" key="2">
    <source>
        <dbReference type="EMBL" id="TQL60121.1"/>
    </source>
</evidence>
<proteinExistence type="predicted"/>
<dbReference type="GO" id="GO:0005976">
    <property type="term" value="P:polysaccharide metabolic process"/>
    <property type="evidence" value="ECO:0007669"/>
    <property type="project" value="InterPro"/>
</dbReference>
<sequence>MLSRAIERGDHMNQKFVSDSADFYPARFVSKPWGREMIFAEIDDVYVGKVLFVNAGESLSLQFHEEKTETMGVISGRGRLEFGVDADALECAAFGPGDAVHLPAGILHRLIADEDLVLAEVSTAFSGWREDIVRVDDHYGRSGTTAP</sequence>
<keyword evidence="3" id="KW-1185">Reference proteome</keyword>
<dbReference type="EMBL" id="VFOQ01000001">
    <property type="protein sequence ID" value="TQL60121.1"/>
    <property type="molecule type" value="Genomic_DNA"/>
</dbReference>
<evidence type="ECO:0000259" key="1">
    <source>
        <dbReference type="Pfam" id="PF01050"/>
    </source>
</evidence>
<dbReference type="InterPro" id="IPR014710">
    <property type="entry name" value="RmlC-like_jellyroll"/>
</dbReference>
<dbReference type="AlphaFoldDB" id="A0A542ZIF5"/>
<organism evidence="2 3">
    <name type="scientific">Oryzihumus leptocrescens</name>
    <dbReference type="NCBI Taxonomy" id="297536"/>
    <lineage>
        <taxon>Bacteria</taxon>
        <taxon>Bacillati</taxon>
        <taxon>Actinomycetota</taxon>
        <taxon>Actinomycetes</taxon>
        <taxon>Micrococcales</taxon>
        <taxon>Intrasporangiaceae</taxon>
        <taxon>Oryzihumus</taxon>
    </lineage>
</organism>
<dbReference type="SUPFAM" id="SSF51182">
    <property type="entry name" value="RmlC-like cupins"/>
    <property type="match status" value="1"/>
</dbReference>
<evidence type="ECO:0000313" key="3">
    <source>
        <dbReference type="Proteomes" id="UP000319514"/>
    </source>
</evidence>
<comment type="caution">
    <text evidence="2">The sequence shown here is derived from an EMBL/GenBank/DDBJ whole genome shotgun (WGS) entry which is preliminary data.</text>
</comment>
<dbReference type="Gene3D" id="2.60.120.10">
    <property type="entry name" value="Jelly Rolls"/>
    <property type="match status" value="1"/>
</dbReference>
<dbReference type="GO" id="GO:0016779">
    <property type="term" value="F:nucleotidyltransferase activity"/>
    <property type="evidence" value="ECO:0007669"/>
    <property type="project" value="InterPro"/>
</dbReference>
<dbReference type="Proteomes" id="UP000319514">
    <property type="component" value="Unassembled WGS sequence"/>
</dbReference>
<dbReference type="InterPro" id="IPR011051">
    <property type="entry name" value="RmlC_Cupin_sf"/>
</dbReference>
<reference evidence="2 3" key="1">
    <citation type="submission" date="2019-06" db="EMBL/GenBank/DDBJ databases">
        <title>Sequencing the genomes of 1000 actinobacteria strains.</title>
        <authorList>
            <person name="Klenk H.-P."/>
        </authorList>
    </citation>
    <scope>NUCLEOTIDE SEQUENCE [LARGE SCALE GENOMIC DNA]</scope>
    <source>
        <strain evidence="2 3">DSM 18082</strain>
    </source>
</reference>
<name>A0A542ZIF5_9MICO</name>
<dbReference type="GO" id="GO:0016853">
    <property type="term" value="F:isomerase activity"/>
    <property type="evidence" value="ECO:0007669"/>
    <property type="project" value="UniProtKB-KW"/>
</dbReference>
<keyword evidence="2" id="KW-0413">Isomerase</keyword>
<protein>
    <submittedName>
        <fullName evidence="2">Mannose-6-phosphate isomerase-like protein (Cupin superfamily)</fullName>
    </submittedName>
</protein>